<dbReference type="EMBL" id="LT608181">
    <property type="protein sequence ID" value="SCM18943.1"/>
    <property type="molecule type" value="Genomic_DNA"/>
</dbReference>
<keyword evidence="1" id="KW-0175">Coiled coil</keyword>
<evidence type="ECO:0000313" key="4">
    <source>
        <dbReference type="Proteomes" id="UP000507536"/>
    </source>
</evidence>
<dbReference type="Proteomes" id="UP000507536">
    <property type="component" value="Chromosome 1"/>
</dbReference>
<proteinExistence type="predicted"/>
<accession>A0A1C6Y756</accession>
<evidence type="ECO:0000256" key="1">
    <source>
        <dbReference type="SAM" id="Coils"/>
    </source>
</evidence>
<evidence type="ECO:0000313" key="3">
    <source>
        <dbReference type="EMBL" id="SCM18943.1"/>
    </source>
</evidence>
<feature type="compositionally biased region" description="Basic and acidic residues" evidence="2">
    <location>
        <begin position="58"/>
        <end position="70"/>
    </location>
</feature>
<feature type="coiled-coil region" evidence="1">
    <location>
        <begin position="314"/>
        <end position="345"/>
    </location>
</feature>
<evidence type="ECO:0000256" key="2">
    <source>
        <dbReference type="SAM" id="MobiDB-lite"/>
    </source>
</evidence>
<dbReference type="AlphaFoldDB" id="A0A1C6Y756"/>
<feature type="region of interest" description="Disordered" evidence="2">
    <location>
        <begin position="55"/>
        <end position="147"/>
    </location>
</feature>
<organism evidence="3 4">
    <name type="scientific">Plasmodium chabaudi adami</name>
    <dbReference type="NCBI Taxonomy" id="5826"/>
    <lineage>
        <taxon>Eukaryota</taxon>
        <taxon>Sar</taxon>
        <taxon>Alveolata</taxon>
        <taxon>Apicomplexa</taxon>
        <taxon>Aconoidasida</taxon>
        <taxon>Haemosporida</taxon>
        <taxon>Plasmodiidae</taxon>
        <taxon>Plasmodium</taxon>
        <taxon>Plasmodium (Vinckeia)</taxon>
    </lineage>
</organism>
<name>A0A1C6Y756_PLACE</name>
<protein>
    <submittedName>
        <fullName evidence="3">Uncharacterized protein</fullName>
    </submittedName>
</protein>
<reference evidence="3 4" key="1">
    <citation type="submission" date="2016-08" db="EMBL/GenBank/DDBJ databases">
        <authorList>
            <consortium name="Pathogen Informatics"/>
        </authorList>
    </citation>
    <scope>NUCLEOTIDE SEQUENCE [LARGE SCALE GENOMIC DNA]</scope>
    <source>
        <strain evidence="3 4">DS</strain>
    </source>
</reference>
<feature type="compositionally biased region" description="Polar residues" evidence="2">
    <location>
        <begin position="84"/>
        <end position="93"/>
    </location>
</feature>
<gene>
    <name evidence="3" type="ORF">PCHDS_000006300</name>
</gene>
<feature type="compositionally biased region" description="Low complexity" evidence="2">
    <location>
        <begin position="133"/>
        <end position="145"/>
    </location>
</feature>
<sequence>MENVIISNSSNVNFDKSDTIGNMKLNDDDNNKIIIDEINKTSLYYKNANTSTQIQENTENKKSSNNDKEQNILNTDFNNDKEQNVLNTDFNNDNPKDAENNIINSQQDNDDAKNKIPLNKKKSNYSEEKKKQASLLNNNKNNSKLVKLKSENDNIDLKKSESIKYKTSLKANCPNNVKNKINSDNVGNNYCNTDDITDKKKVDLNEQASTHNKKGNKDLSSSISKHDDVEINKEDILFQYEKCLSRKRKEKKKLKMKSKLFRKSVMYSKYSGRDVLSVVNQMKLNLRFYQREMDDFLSVIWNLQNMVLIEREKYRELKDMLKYTTEEIEKENNKLYDELNLFKQKYSNLKSVISNIGYGMFLNIEKPEVNNYKHSIKGNNSFIQSEKLYTDDIHEENDEGDYVMINEPMSKASDCYSNYHSTRGGRTRKNSSLLKYLDF</sequence>